<reference evidence="3 4" key="2">
    <citation type="journal article" date="2016" name="Genome Announc.">
        <title>Fully Closed Genome Sequences of Five Type Strains of the Genus Cronobacter and One Cronobacter sakazakii Strain.</title>
        <authorList>
            <person name="Moine D."/>
            <person name="Kassam M."/>
            <person name="Baert L."/>
            <person name="Tang Y."/>
            <person name="Barretto C."/>
            <person name="Ngom Bru C."/>
            <person name="Klijn A."/>
            <person name="Descombes P."/>
        </authorList>
    </citation>
    <scope>NUCLEOTIDE SEQUENCE [LARGE SCALE GENOMIC DNA]</scope>
    <source>
        <strain evidence="3 4">LMG 26250</strain>
    </source>
</reference>
<protein>
    <recommendedName>
        <fullName evidence="2">Lysozyme inhibitor LprI-like N-terminal domain-containing protein</fullName>
    </recommendedName>
</protein>
<evidence type="ECO:0000259" key="2">
    <source>
        <dbReference type="Pfam" id="PF07007"/>
    </source>
</evidence>
<name>A0ABM5V9E1_9ENTR</name>
<feature type="signal peptide" evidence="1">
    <location>
        <begin position="1"/>
        <end position="17"/>
    </location>
</feature>
<accession>A0ABM5V9E1</accession>
<evidence type="ECO:0000256" key="1">
    <source>
        <dbReference type="SAM" id="SignalP"/>
    </source>
</evidence>
<feature type="chain" id="PRO_5045390306" description="Lysozyme inhibitor LprI-like N-terminal domain-containing protein" evidence="1">
    <location>
        <begin position="18"/>
        <end position="143"/>
    </location>
</feature>
<evidence type="ECO:0000313" key="4">
    <source>
        <dbReference type="Proteomes" id="UP000067320"/>
    </source>
</evidence>
<dbReference type="Pfam" id="PF07007">
    <property type="entry name" value="LprI"/>
    <property type="match status" value="1"/>
</dbReference>
<gene>
    <name evidence="3" type="ORF">AFK62_04405</name>
</gene>
<feature type="domain" description="Lysozyme inhibitor LprI-like N-terminal" evidence="2">
    <location>
        <begin position="38"/>
        <end position="134"/>
    </location>
</feature>
<reference evidence="4" key="1">
    <citation type="submission" date="2015-09" db="EMBL/GenBank/DDBJ databases">
        <title>Cronobacter genome sequencing and assembly.</title>
        <authorList>
            <person name="Descombes P."/>
            <person name="Baert L."/>
            <person name="Ngom-Bru C."/>
            <person name="Barretto C."/>
        </authorList>
    </citation>
    <scope>NUCLEOTIDE SEQUENCE [LARGE SCALE GENOMIC DNA]</scope>
    <source>
        <strain evidence="4">LMG 26250</strain>
    </source>
</reference>
<dbReference type="EMBL" id="CP012264">
    <property type="protein sequence ID" value="ALB61784.1"/>
    <property type="molecule type" value="Genomic_DNA"/>
</dbReference>
<proteinExistence type="predicted"/>
<dbReference type="RefSeq" id="WP_032984244.1">
    <property type="nucleotide sequence ID" value="NZ_CAKW01000056.1"/>
</dbReference>
<keyword evidence="1" id="KW-0732">Signal</keyword>
<dbReference type="Proteomes" id="UP000067320">
    <property type="component" value="Chromosome"/>
</dbReference>
<keyword evidence="4" id="KW-1185">Reference proteome</keyword>
<organism evidence="3 4">
    <name type="scientific">Cronobacter condimenti 1330</name>
    <dbReference type="NCBI Taxonomy" id="1073999"/>
    <lineage>
        <taxon>Bacteria</taxon>
        <taxon>Pseudomonadati</taxon>
        <taxon>Pseudomonadota</taxon>
        <taxon>Gammaproteobacteria</taxon>
        <taxon>Enterobacterales</taxon>
        <taxon>Enterobacteriaceae</taxon>
        <taxon>Cronobacter</taxon>
    </lineage>
</organism>
<sequence>MKRFLFLISLCSLCITAAATPLHHPAVERCIKQYGENSDECLGTLNDRSQQALKKAFEAKLSEINAFDFTRWWRGSQAQKDQMIATLKKNQAAWLSYRDDYCGLVTTADQGTHAFSENMLSCIINMNSEREKALSAIQPAPAE</sequence>
<evidence type="ECO:0000313" key="3">
    <source>
        <dbReference type="EMBL" id="ALB61784.1"/>
    </source>
</evidence>
<dbReference type="InterPro" id="IPR009739">
    <property type="entry name" value="LprI-like_N"/>
</dbReference>
<dbReference type="Gene3D" id="1.20.1270.180">
    <property type="match status" value="1"/>
</dbReference>